<dbReference type="EMBL" id="LCIA01000002">
    <property type="protein sequence ID" value="KKT45670.1"/>
    <property type="molecule type" value="Genomic_DNA"/>
</dbReference>
<comment type="caution">
    <text evidence="2">The sequence shown here is derived from an EMBL/GenBank/DDBJ whole genome shotgun (WGS) entry which is preliminary data.</text>
</comment>
<gene>
    <name evidence="2" type="ORF">UW36_C0002G0057</name>
</gene>
<evidence type="ECO:0000313" key="2">
    <source>
        <dbReference type="EMBL" id="KKT45670.1"/>
    </source>
</evidence>
<proteinExistence type="predicted"/>
<accession>A0A0G1HFL0</accession>
<keyword evidence="1" id="KW-0732">Signal</keyword>
<dbReference type="Proteomes" id="UP000034128">
    <property type="component" value="Unassembled WGS sequence"/>
</dbReference>
<reference evidence="2 3" key="1">
    <citation type="journal article" date="2015" name="Nature">
        <title>rRNA introns, odd ribosomes, and small enigmatic genomes across a large radiation of phyla.</title>
        <authorList>
            <person name="Brown C.T."/>
            <person name="Hug L.A."/>
            <person name="Thomas B.C."/>
            <person name="Sharon I."/>
            <person name="Castelle C.J."/>
            <person name="Singh A."/>
            <person name="Wilkins M.J."/>
            <person name="Williams K.H."/>
            <person name="Banfield J.F."/>
        </authorList>
    </citation>
    <scope>NUCLEOTIDE SEQUENCE [LARGE SCALE GENOMIC DNA]</scope>
</reference>
<dbReference type="AlphaFoldDB" id="A0A0G1HFL0"/>
<evidence type="ECO:0000313" key="3">
    <source>
        <dbReference type="Proteomes" id="UP000034128"/>
    </source>
</evidence>
<dbReference type="PROSITE" id="PS51257">
    <property type="entry name" value="PROKAR_LIPOPROTEIN"/>
    <property type="match status" value="1"/>
</dbReference>
<organism evidence="2 3">
    <name type="scientific">candidate division WWE3 bacterium GW2011_GWA2_44_16</name>
    <dbReference type="NCBI Taxonomy" id="1619110"/>
    <lineage>
        <taxon>Bacteria</taxon>
        <taxon>Katanobacteria</taxon>
    </lineage>
</organism>
<sequence>MKKLVLLVVLFVALSATACDSLPGMKSQPATTTPTTLPTSAPVATATKVVPATSTAVAPATATPTTVFLTVSTATPVFAPTNVPELTKASEVVNELCDGALIANLSDPNRTSAFELPPMYGANISVDPGKVTVSGKLLIASDKGMLLALHNSSAFTATIEIVTGWNLPNARWNIHACDWSFTLDETFARAKQWQGEPGSVSGEHKPVFRMWAMVKDGIKEVSSGSVPAGSESAKTVCNSSGAWKGDLQIPAGCVVWVSGDPGYGIVSGVPFSSTTRWTLVAYGPAQMSIKSPTSDKINHWMGPNGVVDTNARDGAPTALLFKDGKIVNRP</sequence>
<feature type="signal peptide" evidence="1">
    <location>
        <begin position="1"/>
        <end position="18"/>
    </location>
</feature>
<feature type="chain" id="PRO_5002537444" evidence="1">
    <location>
        <begin position="19"/>
        <end position="330"/>
    </location>
</feature>
<evidence type="ECO:0000256" key="1">
    <source>
        <dbReference type="SAM" id="SignalP"/>
    </source>
</evidence>
<protein>
    <submittedName>
        <fullName evidence="2">FMN-binding domain protein</fullName>
    </submittedName>
</protein>
<name>A0A0G1HFL0_UNCKA</name>